<dbReference type="Pfam" id="PF07715">
    <property type="entry name" value="Plug"/>
    <property type="match status" value="1"/>
</dbReference>
<dbReference type="RefSeq" id="WP_137090062.1">
    <property type="nucleotide sequence ID" value="NZ_CP028923.1"/>
</dbReference>
<protein>
    <submittedName>
        <fullName evidence="15">TonB-dependent receptor</fullName>
    </submittedName>
</protein>
<dbReference type="SUPFAM" id="SSF49464">
    <property type="entry name" value="Carboxypeptidase regulatory domain-like"/>
    <property type="match status" value="1"/>
</dbReference>
<dbReference type="PANTHER" id="PTHR30069">
    <property type="entry name" value="TONB-DEPENDENT OUTER MEMBRANE RECEPTOR"/>
    <property type="match status" value="1"/>
</dbReference>
<dbReference type="NCBIfam" id="TIGR04056">
    <property type="entry name" value="OMP_RagA_SusC"/>
    <property type="match status" value="1"/>
</dbReference>
<gene>
    <name evidence="15" type="ORF">DCC35_06825</name>
</gene>
<keyword evidence="9 10" id="KW-0998">Cell outer membrane</keyword>
<dbReference type="Proteomes" id="UP000298616">
    <property type="component" value="Chromosome"/>
</dbReference>
<keyword evidence="2 10" id="KW-0813">Transport</keyword>
<organism evidence="15 16">
    <name type="scientific">Mangrovivirga cuniculi</name>
    <dbReference type="NCBI Taxonomy" id="2715131"/>
    <lineage>
        <taxon>Bacteria</taxon>
        <taxon>Pseudomonadati</taxon>
        <taxon>Bacteroidota</taxon>
        <taxon>Cytophagia</taxon>
        <taxon>Cytophagales</taxon>
        <taxon>Mangrovivirgaceae</taxon>
        <taxon>Mangrovivirga</taxon>
    </lineage>
</organism>
<dbReference type="NCBIfam" id="TIGR04057">
    <property type="entry name" value="SusC_RagA_signa"/>
    <property type="match status" value="1"/>
</dbReference>
<dbReference type="KEGG" id="fpf:DCC35_06825"/>
<dbReference type="PANTHER" id="PTHR30069:SF29">
    <property type="entry name" value="HEMOGLOBIN AND HEMOGLOBIN-HAPTOGLOBIN-BINDING PROTEIN 1-RELATED"/>
    <property type="match status" value="1"/>
</dbReference>
<dbReference type="PROSITE" id="PS52016">
    <property type="entry name" value="TONB_DEPENDENT_REC_3"/>
    <property type="match status" value="1"/>
</dbReference>
<evidence type="ECO:0000256" key="10">
    <source>
        <dbReference type="PROSITE-ProRule" id="PRU01360"/>
    </source>
</evidence>
<dbReference type="InterPro" id="IPR012910">
    <property type="entry name" value="Plug_dom"/>
</dbReference>
<evidence type="ECO:0000313" key="15">
    <source>
        <dbReference type="EMBL" id="QCK14473.1"/>
    </source>
</evidence>
<name>A0A4D7JHF2_9BACT</name>
<keyword evidence="4 10" id="KW-0812">Transmembrane</keyword>
<feature type="chain" id="PRO_5020913409" evidence="12">
    <location>
        <begin position="21"/>
        <end position="1026"/>
    </location>
</feature>
<keyword evidence="7 10" id="KW-0472">Membrane</keyword>
<dbReference type="GO" id="GO:0009279">
    <property type="term" value="C:cell outer membrane"/>
    <property type="evidence" value="ECO:0007669"/>
    <property type="project" value="UniProtKB-SubCell"/>
</dbReference>
<evidence type="ECO:0000256" key="7">
    <source>
        <dbReference type="ARBA" id="ARBA00023136"/>
    </source>
</evidence>
<keyword evidence="16" id="KW-1185">Reference proteome</keyword>
<dbReference type="AlphaFoldDB" id="A0A4D7JHF2"/>
<dbReference type="GO" id="GO:0044718">
    <property type="term" value="P:siderophore transmembrane transport"/>
    <property type="evidence" value="ECO:0007669"/>
    <property type="project" value="TreeGrafter"/>
</dbReference>
<keyword evidence="3 10" id="KW-1134">Transmembrane beta strand</keyword>
<dbReference type="Gene3D" id="2.170.130.10">
    <property type="entry name" value="TonB-dependent receptor, plug domain"/>
    <property type="match status" value="1"/>
</dbReference>
<dbReference type="OrthoDB" id="9768177at2"/>
<dbReference type="GO" id="GO:0015344">
    <property type="term" value="F:siderophore uptake transmembrane transporter activity"/>
    <property type="evidence" value="ECO:0007669"/>
    <property type="project" value="TreeGrafter"/>
</dbReference>
<feature type="domain" description="TonB-dependent receptor-like beta-barrel" evidence="13">
    <location>
        <begin position="383"/>
        <end position="984"/>
    </location>
</feature>
<evidence type="ECO:0000256" key="5">
    <source>
        <dbReference type="ARBA" id="ARBA00022729"/>
    </source>
</evidence>
<keyword evidence="8 15" id="KW-0675">Receptor</keyword>
<reference evidence="15 16" key="1">
    <citation type="submission" date="2018-04" db="EMBL/GenBank/DDBJ databases">
        <title>Complete genome uncultured novel isolate.</title>
        <authorList>
            <person name="Merlino G."/>
        </authorList>
    </citation>
    <scope>NUCLEOTIDE SEQUENCE [LARGE SCALE GENOMIC DNA]</scope>
    <source>
        <strain evidence="16">R1DC9</strain>
    </source>
</reference>
<dbReference type="Gene3D" id="2.60.40.1120">
    <property type="entry name" value="Carboxypeptidase-like, regulatory domain"/>
    <property type="match status" value="1"/>
</dbReference>
<dbReference type="Pfam" id="PF00593">
    <property type="entry name" value="TonB_dep_Rec_b-barrel"/>
    <property type="match status" value="1"/>
</dbReference>
<dbReference type="Gene3D" id="2.40.170.20">
    <property type="entry name" value="TonB-dependent receptor, beta-barrel domain"/>
    <property type="match status" value="1"/>
</dbReference>
<evidence type="ECO:0000256" key="2">
    <source>
        <dbReference type="ARBA" id="ARBA00022448"/>
    </source>
</evidence>
<comment type="similarity">
    <text evidence="10 11">Belongs to the TonB-dependent receptor family.</text>
</comment>
<keyword evidence="5 12" id="KW-0732">Signal</keyword>
<dbReference type="EMBL" id="CP028923">
    <property type="protein sequence ID" value="QCK14473.1"/>
    <property type="molecule type" value="Genomic_DNA"/>
</dbReference>
<dbReference type="InterPro" id="IPR036942">
    <property type="entry name" value="Beta-barrel_TonB_sf"/>
</dbReference>
<dbReference type="InterPro" id="IPR023996">
    <property type="entry name" value="TonB-dep_OMP_SusC/RagA"/>
</dbReference>
<comment type="subcellular location">
    <subcellularLocation>
        <location evidence="1 10">Cell outer membrane</location>
        <topology evidence="1 10">Multi-pass membrane protein</topology>
    </subcellularLocation>
</comment>
<feature type="signal peptide" evidence="12">
    <location>
        <begin position="1"/>
        <end position="20"/>
    </location>
</feature>
<evidence type="ECO:0000256" key="11">
    <source>
        <dbReference type="RuleBase" id="RU003357"/>
    </source>
</evidence>
<evidence type="ECO:0000259" key="14">
    <source>
        <dbReference type="Pfam" id="PF07715"/>
    </source>
</evidence>
<dbReference type="InterPro" id="IPR008969">
    <property type="entry name" value="CarboxyPept-like_regulatory"/>
</dbReference>
<keyword evidence="6 11" id="KW-0798">TonB box</keyword>
<evidence type="ECO:0000313" key="16">
    <source>
        <dbReference type="Proteomes" id="UP000298616"/>
    </source>
</evidence>
<evidence type="ECO:0000256" key="4">
    <source>
        <dbReference type="ARBA" id="ARBA00022692"/>
    </source>
</evidence>
<evidence type="ECO:0000256" key="12">
    <source>
        <dbReference type="SAM" id="SignalP"/>
    </source>
</evidence>
<dbReference type="InterPro" id="IPR039426">
    <property type="entry name" value="TonB-dep_rcpt-like"/>
</dbReference>
<dbReference type="InterPro" id="IPR037066">
    <property type="entry name" value="Plug_dom_sf"/>
</dbReference>
<dbReference type="InterPro" id="IPR023997">
    <property type="entry name" value="TonB-dep_OMP_SusC/RagA_CS"/>
</dbReference>
<feature type="domain" description="TonB-dependent receptor plug" evidence="14">
    <location>
        <begin position="112"/>
        <end position="217"/>
    </location>
</feature>
<dbReference type="InterPro" id="IPR000531">
    <property type="entry name" value="Beta-barrel_TonB"/>
</dbReference>
<evidence type="ECO:0000256" key="3">
    <source>
        <dbReference type="ARBA" id="ARBA00022452"/>
    </source>
</evidence>
<sequence length="1026" mass="111812">MKKTLLIQLLFMLLAVSSYAQQTVSGTVTDSDGFPIPGVNVLEKGTNNGTVTDVEGNYSLTLPSDAVLTYTYIGFTPQEVPVQNRSTIDITMMEDITALNEVVVVGYGTTTKKELTGAVASVKGENLEKLNAPRIENALQGQFAGVNITSNSGSPGGAQNINIRGASTNGNAAPLVVVDGIIYDGGLSALNPSDIESIDVLKDATAGIYGVQAANGVIMITTKKGEKNQAARVSFDAYYGVQETSNKIDVLNATEYAILKNEAAAAAGDTPPFNNTNLGEGTDWQDEVFETAPIQSYTMSVRGGTSKSTYSIGGTYFDQKGIVGGDKSSFTRYNGRINFSTDLADNVTLDNILLYTNEERKTLPENVIGSVLFNALNNSPIFDVYDENGNFTYADGIGDVINPIAQMSNTFNESNTNKVTGKLALNWDINDAFSVTGRAAYNYADVKFRGFSPLVYYGAGKAQNTALNADLEPNTTEIAPGTSIPIPNSVTQSESTFFNYNFDAFLNYEETFNDVHKVKGTAGGSLQGITYKFLTGTAYDVPYNSWEFAYISAADQTNLLNNTGGYQEQTSLLSYFIRGEYGYDEKYLISALFRRDGSSKFGTNTQIGYFPTFSAAWVISEEDFFNNNFFDFMKLRASYGTAGNDRSQSAFAYRGLLNGEGVYPFNDQLVSGRAFGTLANPDLKWESTSQLDIGLDFDILKGDLSVSLDYYVKTTNDLIFQPDVSAISGAYGAGSAPPFINAGEIVNKGFELALNYRKMITDDVRINVNYNLSTNDNEVTALPEGVDFIPSGAFGVGGVNPSRMEVGFPLGYFFGYQTEGVFQNQEEIANAPTQEGAQPGDLRFKDVNGDGVIDFSGNTDKTFIGSPLPDFTMGLTLGAELYGFDFSAFLYAQVGNEILRNYERQTPLANLMSYRIDRWTGEGSSDQPRLTNGPNRNNVISDFYLEDGSYLRLKNIQIGYSLPNRIIENIGFERVRFYVSANNLFTLTDYMGYDPDVNSPNPVAAGIDYGFYPQARTYMFGVNLNF</sequence>
<accession>A0A4D7JHF2</accession>
<dbReference type="Pfam" id="PF13715">
    <property type="entry name" value="CarbopepD_reg_2"/>
    <property type="match status" value="1"/>
</dbReference>
<dbReference type="SUPFAM" id="SSF56935">
    <property type="entry name" value="Porins"/>
    <property type="match status" value="1"/>
</dbReference>
<evidence type="ECO:0000256" key="9">
    <source>
        <dbReference type="ARBA" id="ARBA00023237"/>
    </source>
</evidence>
<proteinExistence type="inferred from homology"/>
<evidence type="ECO:0000259" key="13">
    <source>
        <dbReference type="Pfam" id="PF00593"/>
    </source>
</evidence>
<evidence type="ECO:0000256" key="8">
    <source>
        <dbReference type="ARBA" id="ARBA00023170"/>
    </source>
</evidence>
<evidence type="ECO:0000256" key="6">
    <source>
        <dbReference type="ARBA" id="ARBA00023077"/>
    </source>
</evidence>
<dbReference type="FunFam" id="2.60.40.1120:FF:000003">
    <property type="entry name" value="Outer membrane protein Omp121"/>
    <property type="match status" value="1"/>
</dbReference>
<evidence type="ECO:0000256" key="1">
    <source>
        <dbReference type="ARBA" id="ARBA00004571"/>
    </source>
</evidence>